<evidence type="ECO:0000256" key="3">
    <source>
        <dbReference type="ARBA" id="ARBA00022692"/>
    </source>
</evidence>
<name>A0A9P1EGJ3_CUSEU</name>
<evidence type="ECO:0000259" key="10">
    <source>
        <dbReference type="Pfam" id="PF01490"/>
    </source>
</evidence>
<feature type="transmembrane region" description="Helical" evidence="9">
    <location>
        <begin position="478"/>
        <end position="502"/>
    </location>
</feature>
<evidence type="ECO:0000256" key="5">
    <source>
        <dbReference type="ARBA" id="ARBA00022989"/>
    </source>
</evidence>
<evidence type="ECO:0000256" key="8">
    <source>
        <dbReference type="SAM" id="MobiDB-lite"/>
    </source>
</evidence>
<dbReference type="OrthoDB" id="655540at2759"/>
<evidence type="ECO:0000313" key="12">
    <source>
        <dbReference type="Proteomes" id="UP001152484"/>
    </source>
</evidence>
<dbReference type="PANTHER" id="PTHR22950">
    <property type="entry name" value="AMINO ACID TRANSPORTER"/>
    <property type="match status" value="1"/>
</dbReference>
<accession>A0A9P1EGJ3</accession>
<protein>
    <recommendedName>
        <fullName evidence="10">Amino acid transporter transmembrane domain-containing protein</fullName>
    </recommendedName>
</protein>
<keyword evidence="3 9" id="KW-0812">Transmembrane</keyword>
<feature type="transmembrane region" description="Helical" evidence="9">
    <location>
        <begin position="451"/>
        <end position="472"/>
    </location>
</feature>
<dbReference type="FunFam" id="1.20.1740.10:FF:000047">
    <property type="entry name" value="Amino acid transporter AVT1A"/>
    <property type="match status" value="1"/>
</dbReference>
<keyword evidence="2" id="KW-0813">Transport</keyword>
<feature type="region of interest" description="Disordered" evidence="8">
    <location>
        <begin position="1"/>
        <end position="61"/>
    </location>
</feature>
<keyword evidence="5 9" id="KW-1133">Transmembrane helix</keyword>
<dbReference type="GO" id="GO:0015179">
    <property type="term" value="F:L-amino acid transmembrane transporter activity"/>
    <property type="evidence" value="ECO:0007669"/>
    <property type="project" value="TreeGrafter"/>
</dbReference>
<dbReference type="InterPro" id="IPR013057">
    <property type="entry name" value="AA_transpt_TM"/>
</dbReference>
<keyword evidence="6 9" id="KW-0472">Membrane</keyword>
<evidence type="ECO:0000256" key="9">
    <source>
        <dbReference type="SAM" id="Phobius"/>
    </source>
</evidence>
<evidence type="ECO:0000313" key="11">
    <source>
        <dbReference type="EMBL" id="CAH9102556.1"/>
    </source>
</evidence>
<dbReference type="AlphaFoldDB" id="A0A9P1EGJ3"/>
<evidence type="ECO:0000256" key="7">
    <source>
        <dbReference type="ARBA" id="ARBA00049662"/>
    </source>
</evidence>
<reference evidence="11" key="1">
    <citation type="submission" date="2022-07" db="EMBL/GenBank/DDBJ databases">
        <authorList>
            <person name="Macas J."/>
            <person name="Novak P."/>
            <person name="Neumann P."/>
        </authorList>
    </citation>
    <scope>NUCLEOTIDE SEQUENCE</scope>
</reference>
<feature type="transmembrane region" description="Helical" evidence="9">
    <location>
        <begin position="273"/>
        <end position="291"/>
    </location>
</feature>
<evidence type="ECO:0000256" key="2">
    <source>
        <dbReference type="ARBA" id="ARBA00022448"/>
    </source>
</evidence>
<feature type="transmembrane region" description="Helical" evidence="9">
    <location>
        <begin position="298"/>
        <end position="318"/>
    </location>
</feature>
<feature type="transmembrane region" description="Helical" evidence="9">
    <location>
        <begin position="338"/>
        <end position="359"/>
    </location>
</feature>
<organism evidence="11 12">
    <name type="scientific">Cuscuta europaea</name>
    <name type="common">European dodder</name>
    <dbReference type="NCBI Taxonomy" id="41803"/>
    <lineage>
        <taxon>Eukaryota</taxon>
        <taxon>Viridiplantae</taxon>
        <taxon>Streptophyta</taxon>
        <taxon>Embryophyta</taxon>
        <taxon>Tracheophyta</taxon>
        <taxon>Spermatophyta</taxon>
        <taxon>Magnoliopsida</taxon>
        <taxon>eudicotyledons</taxon>
        <taxon>Gunneridae</taxon>
        <taxon>Pentapetalae</taxon>
        <taxon>asterids</taxon>
        <taxon>lamiids</taxon>
        <taxon>Solanales</taxon>
        <taxon>Convolvulaceae</taxon>
        <taxon>Cuscuteae</taxon>
        <taxon>Cuscuta</taxon>
        <taxon>Cuscuta subgen. Cuscuta</taxon>
    </lineage>
</organism>
<keyword evidence="12" id="KW-1185">Reference proteome</keyword>
<keyword evidence="4" id="KW-0029">Amino-acid transport</keyword>
<sequence length="541" mass="58574">MAKNANDLMEYFLENDDEGDVEDNPNTSGGDDDDDDDKGGDDCGAQKLPSSSSSSPFFSQQWPQSFRETIDSYSIAASPNLGLLRRGSSSTVLPYDTNKRFINSDEKTRFLSGATKPIQNSFGDGISSKQSSYYEKAAFHEKLTGELPLSHGCSFTQTVINGLNVMAGIGLLSTPFTVKAAGWASIVVLVFFAVTCCYTASLMKHCFESKDGMATYPDMGEAAFGRCGRIITSMLLFTELYTYCVEFIILEGDNLTTLFPGASFNWNGLNLDSTHLFGLLTALIVLPTLFLRDVRLISYLSACGVVATIAIVVSVALLSAVDGIGTPQTGQLVNWSGIPFAIGVYGFCYSGHSVFPNIYQSMANKKQFTKAMIICFVLCVALYGSVAVMGYLLYGQSTLSQITLNMSPDSIPSKIAVWTTIINPFTKYALMMNPLARALEELLPERISSSFLCFVMLRTLLLISTVCVAFLLPFFGLVMALIGSLLSILLAVIVPSVCFLKIMGKKVTKTQRAISIAVVIVGIISAALGTYSSVSKIVKQY</sequence>
<evidence type="ECO:0000256" key="1">
    <source>
        <dbReference type="ARBA" id="ARBA00004141"/>
    </source>
</evidence>
<feature type="transmembrane region" description="Helical" evidence="9">
    <location>
        <begin position="514"/>
        <end position="534"/>
    </location>
</feature>
<gene>
    <name evidence="11" type="ORF">CEURO_LOCUS15830</name>
</gene>
<feature type="transmembrane region" description="Helical" evidence="9">
    <location>
        <begin position="371"/>
        <end position="394"/>
    </location>
</feature>
<evidence type="ECO:0000256" key="6">
    <source>
        <dbReference type="ARBA" id="ARBA00023136"/>
    </source>
</evidence>
<dbReference type="Pfam" id="PF01490">
    <property type="entry name" value="Aa_trans"/>
    <property type="match status" value="1"/>
</dbReference>
<feature type="compositionally biased region" description="Acidic residues" evidence="8">
    <location>
        <begin position="30"/>
        <end position="39"/>
    </location>
</feature>
<feature type="transmembrane region" description="Helical" evidence="9">
    <location>
        <begin position="414"/>
        <end position="430"/>
    </location>
</feature>
<feature type="transmembrane region" description="Helical" evidence="9">
    <location>
        <begin position="230"/>
        <end position="250"/>
    </location>
</feature>
<evidence type="ECO:0000256" key="4">
    <source>
        <dbReference type="ARBA" id="ARBA00022970"/>
    </source>
</evidence>
<feature type="domain" description="Amino acid transporter transmembrane" evidence="10">
    <location>
        <begin position="152"/>
        <end position="533"/>
    </location>
</feature>
<dbReference type="GO" id="GO:0005774">
    <property type="term" value="C:vacuolar membrane"/>
    <property type="evidence" value="ECO:0007669"/>
    <property type="project" value="TreeGrafter"/>
</dbReference>
<feature type="compositionally biased region" description="Acidic residues" evidence="8">
    <location>
        <begin position="13"/>
        <end position="23"/>
    </location>
</feature>
<comment type="caution">
    <text evidence="11">The sequence shown here is derived from an EMBL/GenBank/DDBJ whole genome shotgun (WGS) entry which is preliminary data.</text>
</comment>
<feature type="compositionally biased region" description="Low complexity" evidence="8">
    <location>
        <begin position="49"/>
        <end position="61"/>
    </location>
</feature>
<dbReference type="Proteomes" id="UP001152484">
    <property type="component" value="Unassembled WGS sequence"/>
</dbReference>
<comment type="subcellular location">
    <subcellularLocation>
        <location evidence="1">Membrane</location>
        <topology evidence="1">Multi-pass membrane protein</topology>
    </subcellularLocation>
</comment>
<comment type="similarity">
    <text evidence="7">Belongs to the amino acid/polyamine transporter 2 family. Amino acid/auxin permease (AAAP) (TC 2.A.18.5) subfamily.</text>
</comment>
<dbReference type="PANTHER" id="PTHR22950:SF701">
    <property type="entry name" value="AMINO ACID TRANSPORTER AVT1A-LIKE"/>
    <property type="match status" value="1"/>
</dbReference>
<dbReference type="EMBL" id="CAMAPE010000041">
    <property type="protein sequence ID" value="CAH9102556.1"/>
    <property type="molecule type" value="Genomic_DNA"/>
</dbReference>
<feature type="transmembrane region" description="Helical" evidence="9">
    <location>
        <begin position="180"/>
        <end position="200"/>
    </location>
</feature>
<proteinExistence type="inferred from homology"/>